<dbReference type="AlphaFoldDB" id="A0A1G4PJI9"/>
<dbReference type="EC" id="3.2.1.78" evidence="2"/>
<accession>A0A1G4PJI9</accession>
<sequence length="451" mass="49256">MAQFSRRTLMGAGMGTLGLALAGCALAKGEPAAASVGFVTVDGIHFKLNGETYRYVGANIWYGAYLGSAANFGDRARLIKELDDLKALGVTNLRVLGSSELSPLINSLDPAFSNKPGDYNADLLTGLDFLLAEMAKRDMKAVLYLTNFWEWSGGMVTYQYWTNGGTYINMNDPAHPWPAFADFSAQFYASGAAKDAYYAYIKMLLGRTNSITGKAYKDDATVMAWQLSNEPRPGGSEAAIKAHIEDYYGWISESAALIRSLAPNHLVSLGHEGLMGANGSEDIVIKAHEHIDYLTAHIWPQNWSWVDKDDLGGSFDAGAAKVQAYIDAHIAIAKKINKPLVFEEFGFPRDNISYDAGTPTTYKDRFYGLIYKAVEDAIAHNTPVAGSNFWAWGGAGRALHPDHHMLRGETAYVGDPPHEPQGWYSVFNTDTSTQNLIRAHAANLRNIKSAS</sequence>
<organism evidence="7 8">
    <name type="scientific">Asticcacaulis taihuensis</name>
    <dbReference type="NCBI Taxonomy" id="260084"/>
    <lineage>
        <taxon>Bacteria</taxon>
        <taxon>Pseudomonadati</taxon>
        <taxon>Pseudomonadota</taxon>
        <taxon>Alphaproteobacteria</taxon>
        <taxon>Caulobacterales</taxon>
        <taxon>Caulobacteraceae</taxon>
        <taxon>Asticcacaulis</taxon>
    </lineage>
</organism>
<feature type="signal peptide" evidence="5">
    <location>
        <begin position="1"/>
        <end position="27"/>
    </location>
</feature>
<gene>
    <name evidence="7" type="ORF">SAMN02927928_0428</name>
</gene>
<dbReference type="RefSeq" id="WP_090643102.1">
    <property type="nucleotide sequence ID" value="NZ_CBCRYE010000001.1"/>
</dbReference>
<feature type="chain" id="PRO_5011545230" description="mannan endo-1,4-beta-mannosidase" evidence="5">
    <location>
        <begin position="28"/>
        <end position="451"/>
    </location>
</feature>
<dbReference type="STRING" id="260084.SAMN02927928_0428"/>
<comment type="catalytic activity">
    <reaction evidence="1">
        <text>Random hydrolysis of (1-&gt;4)-beta-D-mannosidic linkages in mannans, galactomannans and glucomannans.</text>
        <dbReference type="EC" id="3.2.1.78"/>
    </reaction>
</comment>
<dbReference type="Proteomes" id="UP000199150">
    <property type="component" value="Unassembled WGS sequence"/>
</dbReference>
<dbReference type="InterPro" id="IPR045053">
    <property type="entry name" value="MAN-like"/>
</dbReference>
<dbReference type="EMBL" id="FMTS01000001">
    <property type="protein sequence ID" value="SCW32426.1"/>
    <property type="molecule type" value="Genomic_DNA"/>
</dbReference>
<dbReference type="SUPFAM" id="SSF51445">
    <property type="entry name" value="(Trans)glycosidases"/>
    <property type="match status" value="1"/>
</dbReference>
<evidence type="ECO:0000256" key="4">
    <source>
        <dbReference type="ARBA" id="ARBA00023295"/>
    </source>
</evidence>
<evidence type="ECO:0000256" key="1">
    <source>
        <dbReference type="ARBA" id="ARBA00001678"/>
    </source>
</evidence>
<keyword evidence="8" id="KW-1185">Reference proteome</keyword>
<dbReference type="OrthoDB" id="9801493at2"/>
<dbReference type="Gene3D" id="3.20.20.80">
    <property type="entry name" value="Glycosidases"/>
    <property type="match status" value="1"/>
</dbReference>
<evidence type="ECO:0000259" key="6">
    <source>
        <dbReference type="Pfam" id="PF26410"/>
    </source>
</evidence>
<keyword evidence="5" id="KW-0732">Signal</keyword>
<reference evidence="8" key="1">
    <citation type="submission" date="2016-10" db="EMBL/GenBank/DDBJ databases">
        <authorList>
            <person name="Varghese N."/>
            <person name="Submissions S."/>
        </authorList>
    </citation>
    <scope>NUCLEOTIDE SEQUENCE [LARGE SCALE GENOMIC DNA]</scope>
    <source>
        <strain evidence="8">CGMCC 1.3431</strain>
    </source>
</reference>
<name>A0A1G4PJI9_9CAUL</name>
<keyword evidence="3" id="KW-0378">Hydrolase</keyword>
<evidence type="ECO:0000256" key="2">
    <source>
        <dbReference type="ARBA" id="ARBA00012706"/>
    </source>
</evidence>
<dbReference type="InterPro" id="IPR006311">
    <property type="entry name" value="TAT_signal"/>
</dbReference>
<feature type="domain" description="Glycoside hydrolase family 5" evidence="6">
    <location>
        <begin position="38"/>
        <end position="448"/>
    </location>
</feature>
<dbReference type="PROSITE" id="PS51318">
    <property type="entry name" value="TAT"/>
    <property type="match status" value="1"/>
</dbReference>
<keyword evidence="4" id="KW-0326">Glycosidase</keyword>
<dbReference type="PROSITE" id="PS51257">
    <property type="entry name" value="PROKAR_LIPOPROTEIN"/>
    <property type="match status" value="1"/>
</dbReference>
<dbReference type="PANTHER" id="PTHR31451">
    <property type="match status" value="1"/>
</dbReference>
<dbReference type="GO" id="GO:0016985">
    <property type="term" value="F:mannan endo-1,4-beta-mannosidase activity"/>
    <property type="evidence" value="ECO:0007669"/>
    <property type="project" value="TreeGrafter"/>
</dbReference>
<protein>
    <recommendedName>
        <fullName evidence="2">mannan endo-1,4-beta-mannosidase</fullName>
        <ecNumber evidence="2">3.2.1.78</ecNumber>
    </recommendedName>
</protein>
<evidence type="ECO:0000256" key="5">
    <source>
        <dbReference type="SAM" id="SignalP"/>
    </source>
</evidence>
<dbReference type="InterPro" id="IPR017853">
    <property type="entry name" value="GH"/>
</dbReference>
<proteinExistence type="predicted"/>
<evidence type="ECO:0000256" key="3">
    <source>
        <dbReference type="ARBA" id="ARBA00022801"/>
    </source>
</evidence>
<dbReference type="Pfam" id="PF26410">
    <property type="entry name" value="GH5_mannosidase"/>
    <property type="match status" value="1"/>
</dbReference>
<dbReference type="InterPro" id="IPR001547">
    <property type="entry name" value="Glyco_hydro_5"/>
</dbReference>
<evidence type="ECO:0000313" key="8">
    <source>
        <dbReference type="Proteomes" id="UP000199150"/>
    </source>
</evidence>
<dbReference type="PANTHER" id="PTHR31451:SF40">
    <property type="entry name" value="GLYCOSIDE HYDROLASE FAMILY 5 DOMAIN-CONTAINING PROTEIN"/>
    <property type="match status" value="1"/>
</dbReference>
<evidence type="ECO:0000313" key="7">
    <source>
        <dbReference type="EMBL" id="SCW32426.1"/>
    </source>
</evidence>